<dbReference type="AlphaFoldDB" id="A0A6A5QLD5"/>
<name>A0A6A5QLD5_AMPQU</name>
<evidence type="ECO:0000313" key="2">
    <source>
        <dbReference type="Proteomes" id="UP000800096"/>
    </source>
</evidence>
<accession>A0A6A5QLD5</accession>
<organism evidence="1 2">
    <name type="scientific">Ampelomyces quisqualis</name>
    <name type="common">Powdery mildew agent</name>
    <dbReference type="NCBI Taxonomy" id="50730"/>
    <lineage>
        <taxon>Eukaryota</taxon>
        <taxon>Fungi</taxon>
        <taxon>Dikarya</taxon>
        <taxon>Ascomycota</taxon>
        <taxon>Pezizomycotina</taxon>
        <taxon>Dothideomycetes</taxon>
        <taxon>Pleosporomycetidae</taxon>
        <taxon>Pleosporales</taxon>
        <taxon>Pleosporineae</taxon>
        <taxon>Phaeosphaeriaceae</taxon>
        <taxon>Ampelomyces</taxon>
    </lineage>
</organism>
<keyword evidence="2" id="KW-1185">Reference proteome</keyword>
<evidence type="ECO:0000313" key="1">
    <source>
        <dbReference type="EMBL" id="KAF1915274.1"/>
    </source>
</evidence>
<proteinExistence type="predicted"/>
<dbReference type="Proteomes" id="UP000800096">
    <property type="component" value="Unassembled WGS sequence"/>
</dbReference>
<reference evidence="1" key="1">
    <citation type="journal article" date="2020" name="Stud. Mycol.">
        <title>101 Dothideomycetes genomes: a test case for predicting lifestyles and emergence of pathogens.</title>
        <authorList>
            <person name="Haridas S."/>
            <person name="Albert R."/>
            <person name="Binder M."/>
            <person name="Bloem J."/>
            <person name="Labutti K."/>
            <person name="Salamov A."/>
            <person name="Andreopoulos B."/>
            <person name="Baker S."/>
            <person name="Barry K."/>
            <person name="Bills G."/>
            <person name="Bluhm B."/>
            <person name="Cannon C."/>
            <person name="Castanera R."/>
            <person name="Culley D."/>
            <person name="Daum C."/>
            <person name="Ezra D."/>
            <person name="Gonzalez J."/>
            <person name="Henrissat B."/>
            <person name="Kuo A."/>
            <person name="Liang C."/>
            <person name="Lipzen A."/>
            <person name="Lutzoni F."/>
            <person name="Magnuson J."/>
            <person name="Mondo S."/>
            <person name="Nolan M."/>
            <person name="Ohm R."/>
            <person name="Pangilinan J."/>
            <person name="Park H.-J."/>
            <person name="Ramirez L."/>
            <person name="Alfaro M."/>
            <person name="Sun H."/>
            <person name="Tritt A."/>
            <person name="Yoshinaga Y."/>
            <person name="Zwiers L.-H."/>
            <person name="Turgeon B."/>
            <person name="Goodwin S."/>
            <person name="Spatafora J."/>
            <person name="Crous P."/>
            <person name="Grigoriev I."/>
        </authorList>
    </citation>
    <scope>NUCLEOTIDE SEQUENCE</scope>
    <source>
        <strain evidence="1">HMLAC05119</strain>
    </source>
</reference>
<sequence>MRKSRAPSITTMPRSRYSLCRELLSRHHSQTSLVKQSDHDDCTQLPLSDICVTIYSSQEQILHSQGSRNSCLSKTLPPRLSKYLACGLWHFGLPQASTISIAYITTGAGARRTGKNIFVPRPFSIKSRFLLVLFLSNNSIAYLHLQKVAPIRHIFGLPPPKCRPL</sequence>
<dbReference type="EMBL" id="ML979136">
    <property type="protein sequence ID" value="KAF1915274.1"/>
    <property type="molecule type" value="Genomic_DNA"/>
</dbReference>
<gene>
    <name evidence="1" type="ORF">BDU57DRAFT_518169</name>
</gene>
<protein>
    <submittedName>
        <fullName evidence="1">Uncharacterized protein</fullName>
    </submittedName>
</protein>